<dbReference type="GO" id="GO:0005524">
    <property type="term" value="F:ATP binding"/>
    <property type="evidence" value="ECO:0007669"/>
    <property type="project" value="InterPro"/>
</dbReference>
<proteinExistence type="predicted"/>
<comment type="caution">
    <text evidence="2">The sequence shown here is derived from an EMBL/GenBank/DDBJ whole genome shotgun (WGS) entry which is preliminary data.</text>
</comment>
<dbReference type="GeneID" id="77333841"/>
<gene>
    <name evidence="3" type="ORF">DW672_00065</name>
    <name evidence="2" type="ORF">DXD17_14165</name>
</gene>
<reference evidence="4 5" key="1">
    <citation type="submission" date="2018-08" db="EMBL/GenBank/DDBJ databases">
        <title>A genome reference for cultivated species of the human gut microbiota.</title>
        <authorList>
            <person name="Zou Y."/>
            <person name="Xue W."/>
            <person name="Luo G."/>
        </authorList>
    </citation>
    <scope>NUCLEOTIDE SEQUENCE [LARGE SCALE GENOMIC DNA]</scope>
    <source>
        <strain evidence="3 5">AM25-1LB</strain>
        <strain evidence="2 4">TF11-7</strain>
    </source>
</reference>
<evidence type="ECO:0000313" key="4">
    <source>
        <dbReference type="Proteomes" id="UP000260793"/>
    </source>
</evidence>
<dbReference type="CDD" id="cd01667">
    <property type="entry name" value="TGS_ThrRS"/>
    <property type="match status" value="1"/>
</dbReference>
<dbReference type="Gene3D" id="3.40.50.300">
    <property type="entry name" value="P-loop containing nucleotide triphosphate hydrolases"/>
    <property type="match status" value="1"/>
</dbReference>
<dbReference type="Proteomes" id="UP000260793">
    <property type="component" value="Unassembled WGS sequence"/>
</dbReference>
<dbReference type="GO" id="GO:0016301">
    <property type="term" value="F:kinase activity"/>
    <property type="evidence" value="ECO:0007669"/>
    <property type="project" value="UniProtKB-KW"/>
</dbReference>
<keyword evidence="2" id="KW-0808">Transferase</keyword>
<feature type="domain" description="TGS" evidence="1">
    <location>
        <begin position="1"/>
        <end position="65"/>
    </location>
</feature>
<evidence type="ECO:0000259" key="1">
    <source>
        <dbReference type="PROSITE" id="PS51880"/>
    </source>
</evidence>
<dbReference type="InterPro" id="IPR018163">
    <property type="entry name" value="Thr/Ala-tRNA-synth_IIc_edit"/>
</dbReference>
<dbReference type="InterPro" id="IPR012675">
    <property type="entry name" value="Beta-grasp_dom_sf"/>
</dbReference>
<evidence type="ECO:0000313" key="5">
    <source>
        <dbReference type="Proteomes" id="UP000284902"/>
    </source>
</evidence>
<accession>A0A3E4LHG9</accession>
<dbReference type="EMBL" id="QSQN01000059">
    <property type="protein sequence ID" value="RGK36585.1"/>
    <property type="molecule type" value="Genomic_DNA"/>
</dbReference>
<dbReference type="InterPro" id="IPR004095">
    <property type="entry name" value="TGS"/>
</dbReference>
<dbReference type="AlphaFoldDB" id="A0A3E4LHG9"/>
<sequence>MEESVCRVTLGNITKEYKKGTTYSEIAREFQPDYEHQIVLAMVDGYHLRELRKTVEKDCEIHFLTTADPIGNDTYRRSLCFLFIKAFHDISGHDLKHRVRIRVHFTMGPGFYCTVDKKEKPDETFLAKVEARMRELAKMAIPIQKRCIDTGEAVELFHKYGMYDKERLFAYRRVSKVNLYSINEFEDYFYGYMVPDTGYLKYFALYPYEDGVVIQMPSKEDPETVPPFEPYNKLFQVRHEAIRWGDLQEIDTVGALNDRITTSDMKEVVLVQEAHQEREIGEIAKKIASRKNVKFVLIAGPSSSGKTTFSHRLSIQLKVNGLRPHPIAVDNYFVDREHTPKDAEGNYDFESLQAIDIEKFNADMDALLRGEEVYLPIFDFKTGKRQYSSRPKKLEENDLLVIEGIHCLNPELTRNLCDENKFKIYISALTQLNIDEHNRIPSTDGRLIRRLVRDARTRGASATRTISMWPSVRRGEEKNIFPYQEEADVMFNSSLSYELAVLKQYVEPLLFAVDKNSEEYLEAKRLLKFFDYFVGIGSECVPTNSLLREFIGGGCFQV</sequence>
<dbReference type="InterPro" id="IPR027417">
    <property type="entry name" value="P-loop_NTPase"/>
</dbReference>
<dbReference type="SUPFAM" id="SSF55186">
    <property type="entry name" value="ThrRS/AlaRS common domain"/>
    <property type="match status" value="1"/>
</dbReference>
<organism evidence="2 4">
    <name type="scientific">[Ruminococcus] lactaris</name>
    <dbReference type="NCBI Taxonomy" id="46228"/>
    <lineage>
        <taxon>Bacteria</taxon>
        <taxon>Bacillati</taxon>
        <taxon>Bacillota</taxon>
        <taxon>Clostridia</taxon>
        <taxon>Lachnospirales</taxon>
        <taxon>Lachnospiraceae</taxon>
        <taxon>Mediterraneibacter</taxon>
    </lineage>
</organism>
<dbReference type="CDD" id="cd02028">
    <property type="entry name" value="UMPK_like"/>
    <property type="match status" value="1"/>
</dbReference>
<dbReference type="PANTHER" id="PTHR10285">
    <property type="entry name" value="URIDINE KINASE"/>
    <property type="match status" value="1"/>
</dbReference>
<dbReference type="Gene3D" id="3.30.980.10">
    <property type="entry name" value="Threonyl-trna Synthetase, Chain A, domain 2"/>
    <property type="match status" value="1"/>
</dbReference>
<keyword evidence="2" id="KW-0418">Kinase</keyword>
<evidence type="ECO:0000313" key="2">
    <source>
        <dbReference type="EMBL" id="RGK36585.1"/>
    </source>
</evidence>
<dbReference type="Proteomes" id="UP000284902">
    <property type="component" value="Unassembled WGS sequence"/>
</dbReference>
<dbReference type="RefSeq" id="WP_005610189.1">
    <property type="nucleotide sequence ID" value="NZ_CABKOA010000029.1"/>
</dbReference>
<evidence type="ECO:0000313" key="3">
    <source>
        <dbReference type="EMBL" id="RHF63279.1"/>
    </source>
</evidence>
<dbReference type="PROSITE" id="PS51880">
    <property type="entry name" value="TGS"/>
    <property type="match status" value="1"/>
</dbReference>
<name>A0A3E4LHG9_9FIRM</name>
<protein>
    <submittedName>
        <fullName evidence="2">Nucleoside kinase</fullName>
    </submittedName>
</protein>
<dbReference type="Pfam" id="PF00485">
    <property type="entry name" value="PRK"/>
    <property type="match status" value="1"/>
</dbReference>
<dbReference type="SUPFAM" id="SSF52540">
    <property type="entry name" value="P-loop containing nucleoside triphosphate hydrolases"/>
    <property type="match status" value="1"/>
</dbReference>
<dbReference type="Gene3D" id="3.10.20.30">
    <property type="match status" value="1"/>
</dbReference>
<dbReference type="EMBL" id="QRHG01000001">
    <property type="protein sequence ID" value="RHF63279.1"/>
    <property type="molecule type" value="Genomic_DNA"/>
</dbReference>
<dbReference type="InterPro" id="IPR006083">
    <property type="entry name" value="PRK/URK"/>
</dbReference>